<name>A0ACC0GSG8_9ERIC</name>
<reference evidence="1 2" key="1">
    <citation type="journal article" date="2022" name="Plant J.">
        <title>Chromosome-level genome of Camellia lanceoleosa provides a valuable resource for understanding genome evolution and self-incompatibility.</title>
        <authorList>
            <person name="Gong W."/>
            <person name="Xiao S."/>
            <person name="Wang L."/>
            <person name="Liao Z."/>
            <person name="Chang Y."/>
            <person name="Mo W."/>
            <person name="Hu G."/>
            <person name="Li W."/>
            <person name="Zhao G."/>
            <person name="Zhu H."/>
            <person name="Hu X."/>
            <person name="Ji K."/>
            <person name="Xiang X."/>
            <person name="Song Q."/>
            <person name="Yuan D."/>
            <person name="Jin S."/>
            <person name="Zhang L."/>
        </authorList>
    </citation>
    <scope>NUCLEOTIDE SEQUENCE [LARGE SCALE GENOMIC DNA]</scope>
    <source>
        <strain evidence="1">SQ_2022a</strain>
    </source>
</reference>
<gene>
    <name evidence="1" type="ORF">LOK49_LG08G02950</name>
</gene>
<sequence length="128" mass="12630">MASTGMIQIGVVVLALATMAWTGGIQAQSGCTSVLLSLAPCLSYVTGSSSTPSSSCCSQLASVVNTQPQCLCTVLNGGGSVLGFNINQTLALALPGACNVKTPPVSKCGAAGSLEVIMPPPAESPNSN</sequence>
<evidence type="ECO:0000313" key="1">
    <source>
        <dbReference type="EMBL" id="KAI8003989.1"/>
    </source>
</evidence>
<dbReference type="EMBL" id="CM045766">
    <property type="protein sequence ID" value="KAI8003989.1"/>
    <property type="molecule type" value="Genomic_DNA"/>
</dbReference>
<comment type="caution">
    <text evidence="1">The sequence shown here is derived from an EMBL/GenBank/DDBJ whole genome shotgun (WGS) entry which is preliminary data.</text>
</comment>
<accession>A0ACC0GSG8</accession>
<protein>
    <submittedName>
        <fullName evidence="1">Non-specific lipid-transfer protein-like protein</fullName>
    </submittedName>
</protein>
<proteinExistence type="predicted"/>
<dbReference type="Proteomes" id="UP001060215">
    <property type="component" value="Chromosome 9"/>
</dbReference>
<evidence type="ECO:0000313" key="2">
    <source>
        <dbReference type="Proteomes" id="UP001060215"/>
    </source>
</evidence>
<organism evidence="1 2">
    <name type="scientific">Camellia lanceoleosa</name>
    <dbReference type="NCBI Taxonomy" id="1840588"/>
    <lineage>
        <taxon>Eukaryota</taxon>
        <taxon>Viridiplantae</taxon>
        <taxon>Streptophyta</taxon>
        <taxon>Embryophyta</taxon>
        <taxon>Tracheophyta</taxon>
        <taxon>Spermatophyta</taxon>
        <taxon>Magnoliopsida</taxon>
        <taxon>eudicotyledons</taxon>
        <taxon>Gunneridae</taxon>
        <taxon>Pentapetalae</taxon>
        <taxon>asterids</taxon>
        <taxon>Ericales</taxon>
        <taxon>Theaceae</taxon>
        <taxon>Camellia</taxon>
    </lineage>
</organism>
<keyword evidence="2" id="KW-1185">Reference proteome</keyword>